<evidence type="ECO:0000259" key="6">
    <source>
        <dbReference type="PROSITE" id="PS50966"/>
    </source>
</evidence>
<evidence type="ECO:0000313" key="8">
    <source>
        <dbReference type="Proteomes" id="UP000826656"/>
    </source>
</evidence>
<protein>
    <recommendedName>
        <fullName evidence="6">SWIM-type domain-containing protein</fullName>
    </recommendedName>
</protein>
<organism evidence="7 8">
    <name type="scientific">Solanum tuberosum</name>
    <name type="common">Potato</name>
    <dbReference type="NCBI Taxonomy" id="4113"/>
    <lineage>
        <taxon>Eukaryota</taxon>
        <taxon>Viridiplantae</taxon>
        <taxon>Streptophyta</taxon>
        <taxon>Embryophyta</taxon>
        <taxon>Tracheophyta</taxon>
        <taxon>Spermatophyta</taxon>
        <taxon>Magnoliopsida</taxon>
        <taxon>eudicotyledons</taxon>
        <taxon>Gunneridae</taxon>
        <taxon>Pentapetalae</taxon>
        <taxon>asterids</taxon>
        <taxon>lamiids</taxon>
        <taxon>Solanales</taxon>
        <taxon>Solanaceae</taxon>
        <taxon>Solanoideae</taxon>
        <taxon>Solaneae</taxon>
        <taxon>Solanum</taxon>
    </lineage>
</organism>
<dbReference type="InterPro" id="IPR004332">
    <property type="entry name" value="Transposase_MuDR"/>
</dbReference>
<dbReference type="PANTHER" id="PTHR31973:SF192">
    <property type="entry name" value="SWIM-TYPE DOMAIN-CONTAINING PROTEIN"/>
    <property type="match status" value="1"/>
</dbReference>
<name>A0ABQ7WN82_SOLTU</name>
<proteinExistence type="predicted"/>
<keyword evidence="3" id="KW-0862">Zinc</keyword>
<comment type="caution">
    <text evidence="7">The sequence shown here is derived from an EMBL/GenBank/DDBJ whole genome shotgun (WGS) entry which is preliminary data.</text>
</comment>
<keyword evidence="8" id="KW-1185">Reference proteome</keyword>
<dbReference type="PROSITE" id="PS50966">
    <property type="entry name" value="ZF_SWIM"/>
    <property type="match status" value="1"/>
</dbReference>
<evidence type="ECO:0000256" key="4">
    <source>
        <dbReference type="PROSITE-ProRule" id="PRU00325"/>
    </source>
</evidence>
<keyword evidence="1" id="KW-0479">Metal-binding</keyword>
<reference evidence="7 8" key="1">
    <citation type="journal article" date="2021" name="bioRxiv">
        <title>Chromosome-scale and haplotype-resolved genome assembly of a tetraploid potato cultivar.</title>
        <authorList>
            <person name="Sun H."/>
            <person name="Jiao W.-B."/>
            <person name="Krause K."/>
            <person name="Campoy J.A."/>
            <person name="Goel M."/>
            <person name="Folz-Donahue K."/>
            <person name="Kukat C."/>
            <person name="Huettel B."/>
            <person name="Schneeberger K."/>
        </authorList>
    </citation>
    <scope>NUCLEOTIDE SEQUENCE [LARGE SCALE GENOMIC DNA]</scope>
    <source>
        <strain evidence="7">SolTubOtavaFocal</strain>
        <tissue evidence="7">Leaves</tissue>
    </source>
</reference>
<accession>A0ABQ7WN82</accession>
<dbReference type="PANTHER" id="PTHR31973">
    <property type="entry name" value="POLYPROTEIN, PUTATIVE-RELATED"/>
    <property type="match status" value="1"/>
</dbReference>
<dbReference type="SMART" id="SM00575">
    <property type="entry name" value="ZnF_PMZ"/>
    <property type="match status" value="1"/>
</dbReference>
<gene>
    <name evidence="7" type="ORF">KY290_001754</name>
</gene>
<dbReference type="Pfam" id="PF04434">
    <property type="entry name" value="SWIM"/>
    <property type="match status" value="1"/>
</dbReference>
<feature type="compositionally biased region" description="Acidic residues" evidence="5">
    <location>
        <begin position="428"/>
        <end position="437"/>
    </location>
</feature>
<feature type="region of interest" description="Disordered" evidence="5">
    <location>
        <begin position="396"/>
        <end position="454"/>
    </location>
</feature>
<dbReference type="InterPro" id="IPR007527">
    <property type="entry name" value="Znf_SWIM"/>
</dbReference>
<dbReference type="InterPro" id="IPR006564">
    <property type="entry name" value="Znf_PMZ"/>
</dbReference>
<dbReference type="Pfam" id="PF03108">
    <property type="entry name" value="DBD_Tnp_Mut"/>
    <property type="match status" value="1"/>
</dbReference>
<feature type="compositionally biased region" description="Polar residues" evidence="5">
    <location>
        <begin position="439"/>
        <end position="454"/>
    </location>
</feature>
<evidence type="ECO:0000256" key="1">
    <source>
        <dbReference type="ARBA" id="ARBA00022723"/>
    </source>
</evidence>
<dbReference type="EMBL" id="JAIVGD010000001">
    <property type="protein sequence ID" value="KAH0782156.1"/>
    <property type="molecule type" value="Genomic_DNA"/>
</dbReference>
<keyword evidence="2 4" id="KW-0863">Zinc-finger</keyword>
<evidence type="ECO:0000313" key="7">
    <source>
        <dbReference type="EMBL" id="KAH0782156.1"/>
    </source>
</evidence>
<evidence type="ECO:0000256" key="2">
    <source>
        <dbReference type="ARBA" id="ARBA00022771"/>
    </source>
</evidence>
<feature type="domain" description="SWIM-type" evidence="6">
    <location>
        <begin position="295"/>
        <end position="336"/>
    </location>
</feature>
<sequence>MKASESEDDSNNGMVFSCSDYDTDELENFVTKKERNITESLQDYKEIVKGMVFKDIAEAKQFCELYAIAKKVELVVVKSDKRRLRYTCAAEGCPFLLLISGDMTTPDVSVKTLVDHLECGTTYDNSLVDYSIIALYFKDKLQNDPKYKAMKLGFKSGLRPLIGLDGTFLKGKAKGQVLCAVGQDNNNYFYPLAWVVAAWLSFTEEFEDQLQEIKEVDEEVGQDLIDKYPSKAWYKPIIEMLELIRVKIMERLTAKKVVVRKWKDDGFSPKSELLFIEYLKISKVCKVSGNGDNGYEVTEGADKHIVNLREKKCTCRTWDLTGITCPHAIKAMEHKKMIPKKEIDWYYKLVKLVGKPKLMRERERIEDVKRQRVWKQTRKGKVMTCSNCGEQNHNARGCEKANQGKQPTKQGKETGREKKRQPRKGLVDEDEASEEDINCTANCTTPQPTQESQSEYAYSSIYFPVVEDDDEDPWLRPRTISEEAFLTRCSYYKPATKVEAKKGMMIMCWLVP</sequence>
<evidence type="ECO:0000256" key="3">
    <source>
        <dbReference type="ARBA" id="ARBA00022833"/>
    </source>
</evidence>
<dbReference type="Proteomes" id="UP000826656">
    <property type="component" value="Unassembled WGS sequence"/>
</dbReference>
<evidence type="ECO:0000256" key="5">
    <source>
        <dbReference type="SAM" id="MobiDB-lite"/>
    </source>
</evidence>